<comment type="caution">
    <text evidence="1">The sequence shown here is derived from an EMBL/GenBank/DDBJ whole genome shotgun (WGS) entry which is preliminary data.</text>
</comment>
<sequence>MNNIFSKLRGDRCHQVNQSNDSQICFFLKSIKIIPELLATGKKAIASLITLQLTV</sequence>
<proteinExistence type="predicted"/>
<dbReference type="EMBL" id="JACJSK010000006">
    <property type="protein sequence ID" value="MBD2543444.1"/>
    <property type="molecule type" value="Genomic_DNA"/>
</dbReference>
<keyword evidence="2" id="KW-1185">Reference proteome</keyword>
<protein>
    <submittedName>
        <fullName evidence="1">Uncharacterized protein</fullName>
    </submittedName>
</protein>
<gene>
    <name evidence="1" type="ORF">H6G72_06175</name>
</gene>
<organism evidence="1 2">
    <name type="scientific">Planktothricoides raciborskii FACHB-1370</name>
    <dbReference type="NCBI Taxonomy" id="2949576"/>
    <lineage>
        <taxon>Bacteria</taxon>
        <taxon>Bacillati</taxon>
        <taxon>Cyanobacteriota</taxon>
        <taxon>Cyanophyceae</taxon>
        <taxon>Oscillatoriophycideae</taxon>
        <taxon>Oscillatoriales</taxon>
        <taxon>Oscillatoriaceae</taxon>
        <taxon>Planktothricoides</taxon>
    </lineage>
</organism>
<reference evidence="1 2" key="1">
    <citation type="journal article" date="2020" name="ISME J.">
        <title>Comparative genomics reveals insights into cyanobacterial evolution and habitat adaptation.</title>
        <authorList>
            <person name="Chen M.Y."/>
            <person name="Teng W.K."/>
            <person name="Zhao L."/>
            <person name="Hu C.X."/>
            <person name="Zhou Y.K."/>
            <person name="Han B.P."/>
            <person name="Song L.R."/>
            <person name="Shu W.S."/>
        </authorList>
    </citation>
    <scope>NUCLEOTIDE SEQUENCE [LARGE SCALE GENOMIC DNA]</scope>
    <source>
        <strain evidence="1 2">FACHB-1370</strain>
    </source>
</reference>
<evidence type="ECO:0000313" key="2">
    <source>
        <dbReference type="Proteomes" id="UP000641954"/>
    </source>
</evidence>
<name>A0ABR8E9B9_9CYAN</name>
<accession>A0ABR8E9B9</accession>
<evidence type="ECO:0000313" key="1">
    <source>
        <dbReference type="EMBL" id="MBD2543444.1"/>
    </source>
</evidence>
<dbReference type="RefSeq" id="WP_190877602.1">
    <property type="nucleotide sequence ID" value="NZ_JACJSK010000006.1"/>
</dbReference>
<dbReference type="Proteomes" id="UP000641954">
    <property type="component" value="Unassembled WGS sequence"/>
</dbReference>